<keyword evidence="8" id="KW-0067">ATP-binding</keyword>
<dbReference type="CDD" id="cd18808">
    <property type="entry name" value="SF1_C_Upf1"/>
    <property type="match status" value="1"/>
</dbReference>
<evidence type="ECO:0000313" key="16">
    <source>
        <dbReference type="Proteomes" id="UP000288216"/>
    </source>
</evidence>
<dbReference type="Pfam" id="PF13087">
    <property type="entry name" value="AAA_12"/>
    <property type="match status" value="1"/>
</dbReference>
<evidence type="ECO:0000256" key="7">
    <source>
        <dbReference type="ARBA" id="ARBA00022806"/>
    </source>
</evidence>
<comment type="subcellular location">
    <subcellularLocation>
        <location evidence="1">Cytoplasm</location>
        <location evidence="1">Cytoplasmic ribonucleoprotein granule</location>
    </subcellularLocation>
</comment>
<dbReference type="FunFam" id="3.40.50.300:FF:000608">
    <property type="entry name" value="Mov10 RISC complex RNA helicase"/>
    <property type="match status" value="1"/>
</dbReference>
<keyword evidence="9" id="KW-0694">RNA-binding</keyword>
<keyword evidence="16" id="KW-1185">Reference proteome</keyword>
<dbReference type="InterPro" id="IPR049080">
    <property type="entry name" value="MOV-10-like_beta-barrel"/>
</dbReference>
<dbReference type="EMBL" id="BFAA01009214">
    <property type="protein sequence ID" value="GCB78692.1"/>
    <property type="molecule type" value="Genomic_DNA"/>
</dbReference>
<dbReference type="OrthoDB" id="6513042at2759"/>
<keyword evidence="4" id="KW-0963">Cytoplasm</keyword>
<accession>A0A401PZY9</accession>
<proteinExistence type="inferred from homology"/>
<dbReference type="AlphaFoldDB" id="A0A401PZY9"/>
<dbReference type="SUPFAM" id="SSF52540">
    <property type="entry name" value="P-loop containing nucleoside triphosphate hydrolases"/>
    <property type="match status" value="1"/>
</dbReference>
<keyword evidence="6" id="KW-0378">Hydrolase</keyword>
<keyword evidence="7" id="KW-0347">Helicase</keyword>
<organism evidence="15 16">
    <name type="scientific">Scyliorhinus torazame</name>
    <name type="common">Cloudy catshark</name>
    <name type="synonym">Catulus torazame</name>
    <dbReference type="NCBI Taxonomy" id="75743"/>
    <lineage>
        <taxon>Eukaryota</taxon>
        <taxon>Metazoa</taxon>
        <taxon>Chordata</taxon>
        <taxon>Craniata</taxon>
        <taxon>Vertebrata</taxon>
        <taxon>Chondrichthyes</taxon>
        <taxon>Elasmobranchii</taxon>
        <taxon>Galeomorphii</taxon>
        <taxon>Galeoidea</taxon>
        <taxon>Carcharhiniformes</taxon>
        <taxon>Scyliorhinidae</taxon>
        <taxon>Scyliorhinus</taxon>
    </lineage>
</organism>
<dbReference type="GO" id="GO:0003723">
    <property type="term" value="F:RNA binding"/>
    <property type="evidence" value="ECO:0007669"/>
    <property type="project" value="UniProtKB-KW"/>
</dbReference>
<evidence type="ECO:0000256" key="9">
    <source>
        <dbReference type="ARBA" id="ARBA00022884"/>
    </source>
</evidence>
<evidence type="ECO:0000256" key="5">
    <source>
        <dbReference type="ARBA" id="ARBA00022741"/>
    </source>
</evidence>
<comment type="caution">
    <text evidence="15">The sequence shown here is derived from an EMBL/GenBank/DDBJ whole genome shotgun (WGS) entry which is preliminary data.</text>
</comment>
<dbReference type="OMA" id="VEMSWTG"/>
<dbReference type="PANTHER" id="PTHR45418">
    <property type="entry name" value="CANCER/TESTIS ANTIGEN 55"/>
    <property type="match status" value="1"/>
</dbReference>
<gene>
    <name evidence="15" type="ORF">scyTo_0015865</name>
</gene>
<dbReference type="Gene3D" id="3.40.50.300">
    <property type="entry name" value="P-loop containing nucleotide triphosphate hydrolases"/>
    <property type="match status" value="2"/>
</dbReference>
<feature type="domain" description="Helicase MOV-10-like beta-barrel" evidence="14">
    <location>
        <begin position="62"/>
        <end position="128"/>
    </location>
</feature>
<name>A0A401PZY9_SCYTO</name>
<evidence type="ECO:0000256" key="1">
    <source>
        <dbReference type="ARBA" id="ARBA00004331"/>
    </source>
</evidence>
<comment type="catalytic activity">
    <reaction evidence="11">
        <text>ATP + H2O = ADP + phosphate + H(+)</text>
        <dbReference type="Rhea" id="RHEA:13065"/>
        <dbReference type="ChEBI" id="CHEBI:15377"/>
        <dbReference type="ChEBI" id="CHEBI:15378"/>
        <dbReference type="ChEBI" id="CHEBI:30616"/>
        <dbReference type="ChEBI" id="CHEBI:43474"/>
        <dbReference type="ChEBI" id="CHEBI:456216"/>
        <dbReference type="EC" id="3.6.4.13"/>
    </reaction>
</comment>
<dbReference type="GO" id="GO:0005524">
    <property type="term" value="F:ATP binding"/>
    <property type="evidence" value="ECO:0007669"/>
    <property type="project" value="UniProtKB-KW"/>
</dbReference>
<dbReference type="GO" id="GO:0016787">
    <property type="term" value="F:hydrolase activity"/>
    <property type="evidence" value="ECO:0007669"/>
    <property type="project" value="UniProtKB-KW"/>
</dbReference>
<dbReference type="InterPro" id="IPR027417">
    <property type="entry name" value="P-loop_NTPase"/>
</dbReference>
<keyword evidence="10" id="KW-0943">RNA-mediated gene silencing</keyword>
<dbReference type="GO" id="GO:0003724">
    <property type="term" value="F:RNA helicase activity"/>
    <property type="evidence" value="ECO:0007669"/>
    <property type="project" value="UniProtKB-EC"/>
</dbReference>
<dbReference type="PANTHER" id="PTHR45418:SF1">
    <property type="entry name" value="CANCER_TESTIS ANTIGEN 55"/>
    <property type="match status" value="1"/>
</dbReference>
<feature type="domain" description="DNA2/NAM7 helicase-like C-terminal" evidence="13">
    <location>
        <begin position="267"/>
        <end position="490"/>
    </location>
</feature>
<evidence type="ECO:0000256" key="10">
    <source>
        <dbReference type="ARBA" id="ARBA00023158"/>
    </source>
</evidence>
<evidence type="ECO:0000259" key="13">
    <source>
        <dbReference type="Pfam" id="PF13087"/>
    </source>
</evidence>
<keyword evidence="5" id="KW-0547">Nucleotide-binding</keyword>
<evidence type="ECO:0000256" key="3">
    <source>
        <dbReference type="ARBA" id="ARBA00012552"/>
    </source>
</evidence>
<evidence type="ECO:0000256" key="11">
    <source>
        <dbReference type="ARBA" id="ARBA00047984"/>
    </source>
</evidence>
<feature type="region of interest" description="Disordered" evidence="12">
    <location>
        <begin position="48"/>
        <end position="67"/>
    </location>
</feature>
<dbReference type="STRING" id="75743.A0A401PZY9"/>
<dbReference type="GO" id="GO:0036464">
    <property type="term" value="C:cytoplasmic ribonucleoprotein granule"/>
    <property type="evidence" value="ECO:0007669"/>
    <property type="project" value="UniProtKB-SubCell"/>
</dbReference>
<dbReference type="InterPro" id="IPR047187">
    <property type="entry name" value="SF1_C_Upf1"/>
</dbReference>
<evidence type="ECO:0000256" key="2">
    <source>
        <dbReference type="ARBA" id="ARBA00005601"/>
    </source>
</evidence>
<evidence type="ECO:0000256" key="6">
    <source>
        <dbReference type="ARBA" id="ARBA00022801"/>
    </source>
</evidence>
<comment type="similarity">
    <text evidence="2">Belongs to the DNA2/NAM7 helicase family. SDE3 subfamily.</text>
</comment>
<reference evidence="15 16" key="1">
    <citation type="journal article" date="2018" name="Nat. Ecol. Evol.">
        <title>Shark genomes provide insights into elasmobranch evolution and the origin of vertebrates.</title>
        <authorList>
            <person name="Hara Y"/>
            <person name="Yamaguchi K"/>
            <person name="Onimaru K"/>
            <person name="Kadota M"/>
            <person name="Koyanagi M"/>
            <person name="Keeley SD"/>
            <person name="Tatsumi K"/>
            <person name="Tanaka K"/>
            <person name="Motone F"/>
            <person name="Kageyama Y"/>
            <person name="Nozu R"/>
            <person name="Adachi N"/>
            <person name="Nishimura O"/>
            <person name="Nakagawa R"/>
            <person name="Tanegashima C"/>
            <person name="Kiyatake I"/>
            <person name="Matsumoto R"/>
            <person name="Murakumo K"/>
            <person name="Nishida K"/>
            <person name="Terakita A"/>
            <person name="Kuratani S"/>
            <person name="Sato K"/>
            <person name="Hyodo S Kuraku.S."/>
        </authorList>
    </citation>
    <scope>NUCLEOTIDE SEQUENCE [LARGE SCALE GENOMIC DNA]</scope>
</reference>
<dbReference type="GO" id="GO:0031047">
    <property type="term" value="P:regulatory ncRNA-mediated gene silencing"/>
    <property type="evidence" value="ECO:0007669"/>
    <property type="project" value="UniProtKB-KW"/>
</dbReference>
<evidence type="ECO:0000313" key="15">
    <source>
        <dbReference type="EMBL" id="GCB78692.1"/>
    </source>
</evidence>
<dbReference type="InterPro" id="IPR041679">
    <property type="entry name" value="DNA2/NAM7-like_C"/>
</dbReference>
<evidence type="ECO:0000256" key="12">
    <source>
        <dbReference type="SAM" id="MobiDB-lite"/>
    </source>
</evidence>
<evidence type="ECO:0000256" key="4">
    <source>
        <dbReference type="ARBA" id="ARBA00022490"/>
    </source>
</evidence>
<evidence type="ECO:0000256" key="8">
    <source>
        <dbReference type="ARBA" id="ARBA00022840"/>
    </source>
</evidence>
<dbReference type="Proteomes" id="UP000288216">
    <property type="component" value="Unassembled WGS sequence"/>
</dbReference>
<dbReference type="EC" id="3.6.4.13" evidence="3"/>
<protein>
    <recommendedName>
        <fullName evidence="3">RNA helicase</fullName>
        <ecNumber evidence="3">3.6.4.13</ecNumber>
    </recommendedName>
</protein>
<dbReference type="Pfam" id="PF21634">
    <property type="entry name" value="MOV-10_beta-barrel"/>
    <property type="match status" value="1"/>
</dbReference>
<sequence length="561" mass="63655">MSWAGQCDDDPHWPGAGPVSVEMSWTGQCGDDPHWPGAGPVSVEMSWTGQCGDDPQRPGPRRVPGVAENRPSVLRADHLFVSKSDDQSQPITRYKGYVHAVELERVKLGFSQKLLAAFIPNMRFNVSFTFNRLPLQFQHRAAQLAEDTNLKDVLFPTYSDGRCIHPYEKSLVLYDRSLENNPEQAAAVKCIVSGISRPAPYLVFGPPGTGKTVTIVEAIKQGRDRTWDLGAVRLASAKFPAGHFSHVFIDEAGHAVEPECVIAIADLSLLERLMDTNTLYQKNPDSGSYNQHFVTKLLRNYRSHPTILEIPNELFYDNELMTYADPLITESYCQWQHLPKKDFPIIFHGVLGEDQREEKSPSFFNVDEIDKVLFYLKKLLTDQGKKGIAKISPKEIGVISPYRKQVEKIRRAITKLDKELMAMNDIKELKVGSVEEFQGQERKVIIISTVRSSSDYLQMDEDFNLGFLKNPKRFNVALTRAKALLIVVGNPMILRQDPNWNRLLSYCVTKQAYTGYEYESDDHEIDLIDRLEQLSLDTEPTDPDVVSIIQQQLEPEWRSEV</sequence>
<evidence type="ECO:0000259" key="14">
    <source>
        <dbReference type="Pfam" id="PF21634"/>
    </source>
</evidence>